<evidence type="ECO:0000256" key="6">
    <source>
        <dbReference type="ARBA" id="ARBA00022989"/>
    </source>
</evidence>
<proteinExistence type="inferred from homology"/>
<feature type="transmembrane region" description="Helical" evidence="8">
    <location>
        <begin position="141"/>
        <end position="166"/>
    </location>
</feature>
<feature type="transmembrane region" description="Helical" evidence="8">
    <location>
        <begin position="215"/>
        <end position="238"/>
    </location>
</feature>
<feature type="transmembrane region" description="Helical" evidence="8">
    <location>
        <begin position="81"/>
        <end position="102"/>
    </location>
</feature>
<comment type="similarity">
    <text evidence="2">Belongs to the amino acid-polyamine-organocation (APC) superfamily. Spore germination protein (SGP) (TC 2.A.3.9) family.</text>
</comment>
<evidence type="ECO:0000256" key="5">
    <source>
        <dbReference type="ARBA" id="ARBA00022692"/>
    </source>
</evidence>
<evidence type="ECO:0000313" key="10">
    <source>
        <dbReference type="Proteomes" id="UP001597120"/>
    </source>
</evidence>
<organism evidence="9 10">
    <name type="scientific">Paenibacillus residui</name>
    <dbReference type="NCBI Taxonomy" id="629724"/>
    <lineage>
        <taxon>Bacteria</taxon>
        <taxon>Bacillati</taxon>
        <taxon>Bacillota</taxon>
        <taxon>Bacilli</taxon>
        <taxon>Bacillales</taxon>
        <taxon>Paenibacillaceae</taxon>
        <taxon>Paenibacillus</taxon>
    </lineage>
</organism>
<dbReference type="Pfam" id="PF03845">
    <property type="entry name" value="Spore_permease"/>
    <property type="match status" value="1"/>
</dbReference>
<dbReference type="EMBL" id="JBHTIU010000027">
    <property type="protein sequence ID" value="MFD0869041.1"/>
    <property type="molecule type" value="Genomic_DNA"/>
</dbReference>
<name>A0ABW3D6U4_9BACL</name>
<comment type="caution">
    <text evidence="9">The sequence shown here is derived from an EMBL/GenBank/DDBJ whole genome shotgun (WGS) entry which is preliminary data.</text>
</comment>
<dbReference type="NCBIfam" id="TIGR00912">
    <property type="entry name" value="2A0309"/>
    <property type="match status" value="1"/>
</dbReference>
<evidence type="ECO:0000256" key="3">
    <source>
        <dbReference type="ARBA" id="ARBA00022448"/>
    </source>
</evidence>
<keyword evidence="7 8" id="KW-0472">Membrane</keyword>
<evidence type="ECO:0000256" key="1">
    <source>
        <dbReference type="ARBA" id="ARBA00004141"/>
    </source>
</evidence>
<feature type="transmembrane region" description="Helical" evidence="8">
    <location>
        <begin position="271"/>
        <end position="290"/>
    </location>
</feature>
<evidence type="ECO:0000256" key="7">
    <source>
        <dbReference type="ARBA" id="ARBA00023136"/>
    </source>
</evidence>
<dbReference type="RefSeq" id="WP_144932692.1">
    <property type="nucleotide sequence ID" value="NZ_JBHTIU010000027.1"/>
</dbReference>
<evidence type="ECO:0000256" key="4">
    <source>
        <dbReference type="ARBA" id="ARBA00022544"/>
    </source>
</evidence>
<reference evidence="10" key="1">
    <citation type="journal article" date="2019" name="Int. J. Syst. Evol. Microbiol.">
        <title>The Global Catalogue of Microorganisms (GCM) 10K type strain sequencing project: providing services to taxonomists for standard genome sequencing and annotation.</title>
        <authorList>
            <consortium name="The Broad Institute Genomics Platform"/>
            <consortium name="The Broad Institute Genome Sequencing Center for Infectious Disease"/>
            <person name="Wu L."/>
            <person name="Ma J."/>
        </authorList>
    </citation>
    <scope>NUCLEOTIDE SEQUENCE [LARGE SCALE GENOMIC DNA]</scope>
    <source>
        <strain evidence="10">CCUG 57263</strain>
    </source>
</reference>
<feature type="transmembrane region" description="Helical" evidence="8">
    <location>
        <begin position="114"/>
        <end position="134"/>
    </location>
</feature>
<dbReference type="InterPro" id="IPR004761">
    <property type="entry name" value="Spore_GerAB"/>
</dbReference>
<dbReference type="Proteomes" id="UP001597120">
    <property type="component" value="Unassembled WGS sequence"/>
</dbReference>
<accession>A0ABW3D6U4</accession>
<dbReference type="PANTHER" id="PTHR34975">
    <property type="entry name" value="SPORE GERMINATION PROTEIN A2"/>
    <property type="match status" value="1"/>
</dbReference>
<feature type="transmembrane region" description="Helical" evidence="8">
    <location>
        <begin position="12"/>
        <end position="35"/>
    </location>
</feature>
<sequence length="364" mass="41430">MNVNKTISVFQALTIIILAVGFSNHVTIIPLLLHVGMRDSWVSVLLTYLLSNLWLLLPYYIAKTTGQQSLFDWLRQQYGKWAARFLIWPAAIYVLFIAALTIRETTKWVSITYLPRTPGTVVAGSLILLCLFIAGSGIRPIAITTGILLPLVWLLGYFVMSANFQYKDYSKIFPIFTDGLEPVLNAMVYAGGGFIEIIILLLFKHNIEKPIRLLYWFILAFILAGLTMGPLIGSMATYGPVESANQRYPAFEQWRLVTIGKYIAHVDFLALFQWLSGAFIRISLAIYILLDFCKPDSRLLKRFILFILLFILLGIAVAPISDMNFINWIKTRYYPYSFFAVLAYSILLSLLVFAKSHLKRRKPS</sequence>
<protein>
    <submittedName>
        <fullName evidence="9">Endospore germination permease</fullName>
    </submittedName>
</protein>
<evidence type="ECO:0000256" key="2">
    <source>
        <dbReference type="ARBA" id="ARBA00007998"/>
    </source>
</evidence>
<keyword evidence="6 8" id="KW-1133">Transmembrane helix</keyword>
<evidence type="ECO:0000313" key="9">
    <source>
        <dbReference type="EMBL" id="MFD0869041.1"/>
    </source>
</evidence>
<keyword evidence="10" id="KW-1185">Reference proteome</keyword>
<keyword evidence="3" id="KW-0813">Transport</keyword>
<keyword evidence="5 8" id="KW-0812">Transmembrane</keyword>
<feature type="transmembrane region" description="Helical" evidence="8">
    <location>
        <begin position="302"/>
        <end position="321"/>
    </location>
</feature>
<evidence type="ECO:0000256" key="8">
    <source>
        <dbReference type="SAM" id="Phobius"/>
    </source>
</evidence>
<comment type="subcellular location">
    <subcellularLocation>
        <location evidence="1">Membrane</location>
        <topology evidence="1">Multi-pass membrane protein</topology>
    </subcellularLocation>
</comment>
<feature type="transmembrane region" description="Helical" evidence="8">
    <location>
        <begin position="186"/>
        <end position="203"/>
    </location>
</feature>
<feature type="transmembrane region" description="Helical" evidence="8">
    <location>
        <begin position="333"/>
        <end position="354"/>
    </location>
</feature>
<gene>
    <name evidence="9" type="ORF">ACFQ03_07755</name>
</gene>
<dbReference type="PANTHER" id="PTHR34975:SF2">
    <property type="entry name" value="SPORE GERMINATION PROTEIN A2"/>
    <property type="match status" value="1"/>
</dbReference>
<feature type="transmembrane region" description="Helical" evidence="8">
    <location>
        <begin position="41"/>
        <end position="61"/>
    </location>
</feature>
<keyword evidence="4" id="KW-0309">Germination</keyword>